<evidence type="ECO:0000259" key="1">
    <source>
        <dbReference type="Pfam" id="PF13751"/>
    </source>
</evidence>
<accession>A0A498QK04</accession>
<dbReference type="EMBL" id="UPHQ01000310">
    <property type="protein sequence ID" value="VBA45970.1"/>
    <property type="molecule type" value="Genomic_DNA"/>
</dbReference>
<keyword evidence="3" id="KW-1185">Reference proteome</keyword>
<dbReference type="OrthoDB" id="4227096at2"/>
<evidence type="ECO:0000313" key="2">
    <source>
        <dbReference type="EMBL" id="VBA45970.1"/>
    </source>
</evidence>
<proteinExistence type="predicted"/>
<sequence>MLAAEVAATTNDQPHFVPMATAVTENLAEAGHRDGAGTFVADAGYWTSANGTADVGAEVLIATRKSVWRKADKPGDDKLAVLAKVNRGELSQRQAGAILGVSYTWVRDMTKRYFGRDGQRITRSAEPEPEEWIPVIERVAAGEISLRAASDNLGVSVTRVKTMLAHVQGALTDPTVARKAMDDKLAQPDNATSYRKRAVSIEPVFGNIKANLGFRKFALRGHAGVNSEWRLICTVHNLLKLQHAIPA</sequence>
<dbReference type="AlphaFoldDB" id="A0A498QK04"/>
<dbReference type="PANTHER" id="PTHR33408:SF2">
    <property type="entry name" value="TRANSPOSASE DDE DOMAIN-CONTAINING PROTEIN"/>
    <property type="match status" value="1"/>
</dbReference>
<name>A0A498QK04_9MYCO</name>
<dbReference type="Pfam" id="PF13751">
    <property type="entry name" value="DDE_Tnp_1_6"/>
    <property type="match status" value="1"/>
</dbReference>
<dbReference type="PANTHER" id="PTHR33408">
    <property type="entry name" value="TRANSPOSASE"/>
    <property type="match status" value="1"/>
</dbReference>
<dbReference type="InterPro" id="IPR025668">
    <property type="entry name" value="Tnp_DDE_dom"/>
</dbReference>
<feature type="domain" description="Transposase DDE" evidence="1">
    <location>
        <begin position="177"/>
        <end position="241"/>
    </location>
</feature>
<dbReference type="Proteomes" id="UP000267289">
    <property type="component" value="Unassembled WGS sequence"/>
</dbReference>
<evidence type="ECO:0000313" key="3">
    <source>
        <dbReference type="Proteomes" id="UP000267289"/>
    </source>
</evidence>
<protein>
    <recommendedName>
        <fullName evidence="1">Transposase DDE domain-containing protein</fullName>
    </recommendedName>
</protein>
<reference evidence="2 3" key="1">
    <citation type="submission" date="2018-09" db="EMBL/GenBank/DDBJ databases">
        <authorList>
            <person name="Tagini F."/>
        </authorList>
    </citation>
    <scope>NUCLEOTIDE SEQUENCE [LARGE SCALE GENOMIC DNA]</scope>
    <source>
        <strain evidence="2 3">MK13</strain>
    </source>
</reference>
<gene>
    <name evidence="2" type="ORF">LAUMK13_05567</name>
</gene>
<organism evidence="2 3">
    <name type="scientific">Mycobacterium innocens</name>
    <dbReference type="NCBI Taxonomy" id="2341083"/>
    <lineage>
        <taxon>Bacteria</taxon>
        <taxon>Bacillati</taxon>
        <taxon>Actinomycetota</taxon>
        <taxon>Actinomycetes</taxon>
        <taxon>Mycobacteriales</taxon>
        <taxon>Mycobacteriaceae</taxon>
        <taxon>Mycobacterium</taxon>
    </lineage>
</organism>